<organism evidence="2 3">
    <name type="scientific">Streptomyces rimosus subsp. rimosus</name>
    <dbReference type="NCBI Taxonomy" id="132474"/>
    <lineage>
        <taxon>Bacteria</taxon>
        <taxon>Bacillati</taxon>
        <taxon>Actinomycetota</taxon>
        <taxon>Actinomycetes</taxon>
        <taxon>Kitasatosporales</taxon>
        <taxon>Streptomycetaceae</taxon>
        <taxon>Streptomyces</taxon>
    </lineage>
</organism>
<gene>
    <name evidence="1" type="ORF">SRIMR7_00030</name>
    <name evidence="2" type="ORF">SRIMR7_41160</name>
</gene>
<dbReference type="EMBL" id="CP094298">
    <property type="protein sequence ID" value="UNZ00519.1"/>
    <property type="molecule type" value="Genomic_DNA"/>
</dbReference>
<evidence type="ECO:0000313" key="2">
    <source>
        <dbReference type="EMBL" id="UNZ08577.1"/>
    </source>
</evidence>
<proteinExistence type="predicted"/>
<evidence type="ECO:0000313" key="1">
    <source>
        <dbReference type="EMBL" id="UNZ00519.1"/>
    </source>
</evidence>
<accession>A0ABY3ZGR1</accession>
<protein>
    <submittedName>
        <fullName evidence="2">Uncharacterized protein</fullName>
    </submittedName>
</protein>
<dbReference type="RefSeq" id="WP_003986478.1">
    <property type="nucleotide sequence ID" value="NZ_CP043497.1"/>
</dbReference>
<dbReference type="EMBL" id="CP094298">
    <property type="protein sequence ID" value="UNZ08577.1"/>
    <property type="molecule type" value="Genomic_DNA"/>
</dbReference>
<evidence type="ECO:0000313" key="3">
    <source>
        <dbReference type="Proteomes" id="UP000829494"/>
    </source>
</evidence>
<name>A0ABY3ZGR1_STRRM</name>
<reference evidence="2 3" key="1">
    <citation type="submission" date="2022-03" db="EMBL/GenBank/DDBJ databases">
        <title>Complete genome of Streptomyces rimosus ssp. rimosus R7 (=ATCC 10970).</title>
        <authorList>
            <person name="Beganovic S."/>
            <person name="Ruckert C."/>
            <person name="Busche T."/>
            <person name="Kalinowski J."/>
            <person name="Wittmann C."/>
        </authorList>
    </citation>
    <scope>NUCLEOTIDE SEQUENCE [LARGE SCALE GENOMIC DNA]</scope>
    <source>
        <strain evidence="2 3">R7</strain>
    </source>
</reference>
<dbReference type="Proteomes" id="UP000829494">
    <property type="component" value="Chromosome"/>
</dbReference>
<dbReference type="GeneID" id="66860407"/>
<sequence>MSVRSDSNSYLTEEQQQVYQLRESLERNGGSPVGFLGLLAAVVKADTWRKVPSGVNGEKPFADFTDFLQAKPPFGLGTKVEHVRVLLQIPHPHEGVPHIRQEMDEMRAVVNKLLGPDLSADPVFQDAQRFGTYATSGGWLFGLMVARSVHKNRGQRPGTVVAQAGELAGPSQKIPLTAFAAAARCSTDRVSRFYNAWERAATAGLVPACDELRPGDTVELPDTSLWSTYFTSFERSTDRREAIAEQAEASGTSYSKALDIATNPSALRTAILADPKAATAAHEALMDRLEDDSELQRSMARALAEAPQLKKALATEARRTDQLDYVRKIAEEGTVKTLAGRCIEAPAQVKAEAERYLTQLENTALDGPAESVAQAYEAVQQLITETIEANPEISLQERRARFHSQVTKASKTFQQLALDDVADLYEADVVSELEALQTAVTTCLEGIKRGALKQ</sequence>
<keyword evidence="3" id="KW-1185">Reference proteome</keyword>